<protein>
    <submittedName>
        <fullName evidence="1">Uncharacterized protein</fullName>
    </submittedName>
</protein>
<comment type="caution">
    <text evidence="1">The sequence shown here is derived from an EMBL/GenBank/DDBJ whole genome shotgun (WGS) entry which is preliminary data.</text>
</comment>
<organism evidence="1">
    <name type="scientific">Ophidiomyces ophidiicola</name>
    <dbReference type="NCBI Taxonomy" id="1387563"/>
    <lineage>
        <taxon>Eukaryota</taxon>
        <taxon>Fungi</taxon>
        <taxon>Dikarya</taxon>
        <taxon>Ascomycota</taxon>
        <taxon>Pezizomycotina</taxon>
        <taxon>Eurotiomycetes</taxon>
        <taxon>Eurotiomycetidae</taxon>
        <taxon>Onygenales</taxon>
        <taxon>Onygenaceae</taxon>
        <taxon>Ophidiomyces</taxon>
    </lineage>
</organism>
<evidence type="ECO:0000313" key="1">
    <source>
        <dbReference type="EMBL" id="KAI2385593.1"/>
    </source>
</evidence>
<name>A0ACB8UVH9_9EURO</name>
<proteinExistence type="predicted"/>
<dbReference type="EMBL" id="JALBCA010000056">
    <property type="protein sequence ID" value="KAI2385593.1"/>
    <property type="molecule type" value="Genomic_DNA"/>
</dbReference>
<gene>
    <name evidence="1" type="ORF">LOY88_003974</name>
</gene>
<reference evidence="1" key="1">
    <citation type="journal article" date="2022" name="bioRxiv">
        <title>Population genetic analysis of Ophidiomyces ophidiicola, the causative agent of snake fungal disease, indicates recent introductions to the USA.</title>
        <authorList>
            <person name="Ladner J.T."/>
            <person name="Palmer J.M."/>
            <person name="Ettinger C.L."/>
            <person name="Stajich J.E."/>
            <person name="Farrell T.M."/>
            <person name="Glorioso B.M."/>
            <person name="Lawson B."/>
            <person name="Price S.J."/>
            <person name="Stengle A.G."/>
            <person name="Grear D.A."/>
            <person name="Lorch J.M."/>
        </authorList>
    </citation>
    <scope>NUCLEOTIDE SEQUENCE</scope>
    <source>
        <strain evidence="1">NWHC 24266-5</strain>
    </source>
</reference>
<accession>A0ACB8UVH9</accession>
<sequence length="1295" mass="141600">MSGPMPGTSQPENPRLGAFKSDYFDDPFLSHPLSTEEQLVPQQLFARSTEPLSDTSAFVSPTIPPNQGYARSAIASGRSSPAFMSPTSNIETGQSDLSSYSSPRLDNTLFGDHSAHLLAGFADLGQFCIDPEVLHPAPALEKSTPPGNATGNAYPYSPGQQLLSPVLTGTPGSSSGQQLQDPLMKPSTQITDLPAATLLAEKRPNLPTLRLPTPSIPCDNTPNLCFSHILDHPPSPVVKISSYCRGDSPSRDNDVLSRASKRKSQSSIHLAPEDDISKDVDEYGVEDSCKYSRNVSSSPTLRAGDGSWIPDPSTGLGGLNPSSRTDEFIPSLKEITAQRELEEKNAVVERWLSVSEVNSEVEDNSLFGFHQQKKWRFTRRRRARSTGDSPFNRANNAGTAQEVFDDSTIPGPGALIDEESEAEDDVGSHTSDSSPPRSPSGIDTNSRIDSEDGYFPSVDNANSQTAEPLPRQFIRARPWKDPPGSHRHGFTKDQPFTSNAAIYKFLRRADNIETASRRATWGTRDVTEVDVESILGNNSRFDLMRISDEGIKEKFFRRNSIFEHASKLLPKRSHSGAKRKHNTSAHQIQPSTESLETGKGNSILPQRKPSFTRRSKTPSNTGGALLEMGRQIASVGGGPMDVQSPKHTGGPWSSLMRRNRSRSDVPKDLQSPTISQATQPITTSSESPPPTLASPIQNKAVTLNTVAENFTVARHNAEEHDDDNEEDDEDASDEKGVVMDFSVRVDLIVPTLEGFKTHVQQLNPRLSPALVDRIGREQLLRYKKLVELKLKHAQAVSRHACTAGPHCFAQGGDSNLFPGRGSPKDADPSHHQFHPSAGVLTPEDANAAGETVITASLFPSGVPLPPARRLPARFECPLCFKVKEFKKPSDWTKHVHEDIQPFTCTFPECPEPKSFKRKADWVRHETERHRHLEWWACNIADCSHVCYRKDNFVQHLVREHKMPEPKLKGGKGRQTKPSKALHSDLDLHTSAEVEKVWEMVESCRHVTTKQPTEEACRFCGNVCNTWKKLTVHMAKHMEQAAMPILNLVDQRTVGLNTGMSSIDDSTQSNMAASDGYFGTADSRNKSSIQSRGRHKGRSGPQPIVYGTAALLTEAFSIQQPNVSSQRLRMHNALNLTSPNEQQQPHPQQSAARIPYNMPPGNSPTLQGGEPAVYTAAGPMPRQLDTGNLATYPPAFNAPPVPSIMNETPYTSNVLQSSPPMVGLGGGDQLFASPVEHFPYMDPIGQNPAGQGTLPGPILYNTSTGGAMAYSMDASNLGQGHAYTHPGNGQHLYGNQ</sequence>